<dbReference type="Gene3D" id="3.30.930.10">
    <property type="entry name" value="Bira Bifunctional Protein, Domain 2"/>
    <property type="match status" value="1"/>
</dbReference>
<evidence type="ECO:0000256" key="9">
    <source>
        <dbReference type="ARBA" id="ARBA00022840"/>
    </source>
</evidence>
<dbReference type="SUPFAM" id="SSF55681">
    <property type="entry name" value="Class II aaRS and biotin synthetases"/>
    <property type="match status" value="1"/>
</dbReference>
<evidence type="ECO:0000256" key="13">
    <source>
        <dbReference type="ARBA" id="ARBA00023146"/>
    </source>
</evidence>
<dbReference type="SUPFAM" id="SSF46955">
    <property type="entry name" value="Putative DNA-binding domain"/>
    <property type="match status" value="1"/>
</dbReference>
<dbReference type="InterPro" id="IPR036690">
    <property type="entry name" value="Fdx_antiC-bd_sf"/>
</dbReference>
<evidence type="ECO:0000256" key="7">
    <source>
        <dbReference type="ARBA" id="ARBA00022723"/>
    </source>
</evidence>
<feature type="binding site" evidence="15">
    <location>
        <position position="470"/>
    </location>
    <ligand>
        <name>Mg(2+)</name>
        <dbReference type="ChEBI" id="CHEBI:18420"/>
        <note>shared with alpha subunit</note>
    </ligand>
</feature>
<dbReference type="SUPFAM" id="SSF54991">
    <property type="entry name" value="Anticodon-binding domain of PheRS"/>
    <property type="match status" value="1"/>
</dbReference>
<dbReference type="InterPro" id="IPR041616">
    <property type="entry name" value="PheRS_beta_core"/>
</dbReference>
<dbReference type="InterPro" id="IPR005147">
    <property type="entry name" value="tRNA_synthase_B5-dom"/>
</dbReference>
<evidence type="ECO:0000259" key="18">
    <source>
        <dbReference type="PROSITE" id="PS51447"/>
    </source>
</evidence>
<dbReference type="InterPro" id="IPR012340">
    <property type="entry name" value="NA-bd_OB-fold"/>
</dbReference>
<accession>A0ABT0VIB0</accession>
<comment type="similarity">
    <text evidence="2 15">Belongs to the phenylalanyl-tRNA synthetase beta subunit family. Type 1 subfamily.</text>
</comment>
<evidence type="ECO:0000256" key="12">
    <source>
        <dbReference type="ARBA" id="ARBA00022917"/>
    </source>
</evidence>
<dbReference type="SMART" id="SM00873">
    <property type="entry name" value="B3_4"/>
    <property type="match status" value="1"/>
</dbReference>
<dbReference type="Pfam" id="PF03147">
    <property type="entry name" value="FDX-ACB"/>
    <property type="match status" value="1"/>
</dbReference>
<dbReference type="Pfam" id="PF03483">
    <property type="entry name" value="B3_4"/>
    <property type="match status" value="1"/>
</dbReference>
<dbReference type="InterPro" id="IPR005146">
    <property type="entry name" value="B3/B4_tRNA-bd"/>
</dbReference>
<dbReference type="EMBL" id="JAGMVS010000065">
    <property type="protein sequence ID" value="MCM2437561.1"/>
    <property type="molecule type" value="Genomic_DNA"/>
</dbReference>
<keyword evidence="10 15" id="KW-0460">Magnesium</keyword>
<evidence type="ECO:0000256" key="2">
    <source>
        <dbReference type="ARBA" id="ARBA00008653"/>
    </source>
</evidence>
<keyword evidence="11 16" id="KW-0694">RNA-binding</keyword>
<keyword evidence="4 15" id="KW-0963">Cytoplasm</keyword>
<evidence type="ECO:0000313" key="21">
    <source>
        <dbReference type="Proteomes" id="UP001057481"/>
    </source>
</evidence>
<comment type="caution">
    <text evidence="20">The sequence shown here is derived from an EMBL/GenBank/DDBJ whole genome shotgun (WGS) entry which is preliminary data.</text>
</comment>
<dbReference type="InterPro" id="IPR045060">
    <property type="entry name" value="Phe-tRNA-ligase_IIc_bsu"/>
</dbReference>
<dbReference type="RefSeq" id="WP_205143646.1">
    <property type="nucleotide sequence ID" value="NZ_JAFBDN010000008.1"/>
</dbReference>
<feature type="binding site" evidence="15">
    <location>
        <position position="464"/>
    </location>
    <ligand>
        <name>Mg(2+)</name>
        <dbReference type="ChEBI" id="CHEBI:18420"/>
        <note>shared with alpha subunit</note>
    </ligand>
</feature>
<comment type="cofactor">
    <cofactor evidence="15">
        <name>Mg(2+)</name>
        <dbReference type="ChEBI" id="CHEBI:18420"/>
    </cofactor>
    <text evidence="15">Binds 2 magnesium ions per tetramer.</text>
</comment>
<evidence type="ECO:0000256" key="8">
    <source>
        <dbReference type="ARBA" id="ARBA00022741"/>
    </source>
</evidence>
<feature type="domain" description="B5" evidence="19">
    <location>
        <begin position="411"/>
        <end position="486"/>
    </location>
</feature>
<feature type="domain" description="FDX-ACB" evidence="18">
    <location>
        <begin position="714"/>
        <end position="807"/>
    </location>
</feature>
<comment type="catalytic activity">
    <reaction evidence="14 15">
        <text>tRNA(Phe) + L-phenylalanine + ATP = L-phenylalanyl-tRNA(Phe) + AMP + diphosphate + H(+)</text>
        <dbReference type="Rhea" id="RHEA:19413"/>
        <dbReference type="Rhea" id="RHEA-COMP:9668"/>
        <dbReference type="Rhea" id="RHEA-COMP:9699"/>
        <dbReference type="ChEBI" id="CHEBI:15378"/>
        <dbReference type="ChEBI" id="CHEBI:30616"/>
        <dbReference type="ChEBI" id="CHEBI:33019"/>
        <dbReference type="ChEBI" id="CHEBI:58095"/>
        <dbReference type="ChEBI" id="CHEBI:78442"/>
        <dbReference type="ChEBI" id="CHEBI:78531"/>
        <dbReference type="ChEBI" id="CHEBI:456215"/>
        <dbReference type="EC" id="6.1.1.20"/>
    </reaction>
</comment>
<dbReference type="InterPro" id="IPR004532">
    <property type="entry name" value="Phe-tRNA-ligase_IIc_bsu_bact"/>
</dbReference>
<feature type="domain" description="TRNA-binding" evidence="17">
    <location>
        <begin position="39"/>
        <end position="156"/>
    </location>
</feature>
<keyword evidence="13 15" id="KW-0030">Aminoacyl-tRNA synthetase</keyword>
<reference evidence="20" key="1">
    <citation type="submission" date="2021-04" db="EMBL/GenBank/DDBJ databases">
        <title>Taxonomic assessment of Weissella genus.</title>
        <authorList>
            <person name="Fanelli F."/>
            <person name="Chieffi D."/>
            <person name="Dell'Aquila A."/>
            <person name="Gyu-Sung C."/>
            <person name="Franz C.M.A.P."/>
            <person name="Fusco V."/>
        </authorList>
    </citation>
    <scope>NUCLEOTIDE SEQUENCE</scope>
    <source>
        <strain evidence="20">LMG 25373</strain>
    </source>
</reference>
<dbReference type="Gene3D" id="3.30.70.380">
    <property type="entry name" value="Ferrodoxin-fold anticodon-binding domain"/>
    <property type="match status" value="1"/>
</dbReference>
<evidence type="ECO:0000256" key="15">
    <source>
        <dbReference type="HAMAP-Rule" id="MF_00283"/>
    </source>
</evidence>
<keyword evidence="21" id="KW-1185">Reference proteome</keyword>
<keyword evidence="8 15" id="KW-0547">Nucleotide-binding</keyword>
<dbReference type="GO" id="GO:0004826">
    <property type="term" value="F:phenylalanine-tRNA ligase activity"/>
    <property type="evidence" value="ECO:0007669"/>
    <property type="project" value="UniProtKB-EC"/>
</dbReference>
<dbReference type="InterPro" id="IPR005121">
    <property type="entry name" value="Fdx_antiC-bd"/>
</dbReference>
<dbReference type="PANTHER" id="PTHR10947">
    <property type="entry name" value="PHENYLALANYL-TRNA SYNTHETASE BETA CHAIN AND LEUCINE-RICH REPEAT-CONTAINING PROTEIN 47"/>
    <property type="match status" value="1"/>
</dbReference>
<organism evidence="20 21">
    <name type="scientific">Periweissella beninensis</name>
    <dbReference type="NCBI Taxonomy" id="504936"/>
    <lineage>
        <taxon>Bacteria</taxon>
        <taxon>Bacillati</taxon>
        <taxon>Bacillota</taxon>
        <taxon>Bacilli</taxon>
        <taxon>Lactobacillales</taxon>
        <taxon>Lactobacillaceae</taxon>
        <taxon>Periweissella</taxon>
    </lineage>
</organism>
<keyword evidence="6 15" id="KW-0436">Ligase</keyword>
<keyword evidence="7 15" id="KW-0479">Metal-binding</keyword>
<dbReference type="NCBIfam" id="TIGR00472">
    <property type="entry name" value="pheT_bact"/>
    <property type="match status" value="1"/>
</dbReference>
<dbReference type="Pfam" id="PF03484">
    <property type="entry name" value="B5"/>
    <property type="match status" value="1"/>
</dbReference>
<dbReference type="Pfam" id="PF01588">
    <property type="entry name" value="tRNA_bind"/>
    <property type="match status" value="1"/>
</dbReference>
<dbReference type="Pfam" id="PF17759">
    <property type="entry name" value="tRNA_synthFbeta"/>
    <property type="match status" value="1"/>
</dbReference>
<dbReference type="PROSITE" id="PS51447">
    <property type="entry name" value="FDX_ACB"/>
    <property type="match status" value="1"/>
</dbReference>
<gene>
    <name evidence="15" type="primary">pheT</name>
    <name evidence="20" type="ORF">KAK10_06525</name>
</gene>
<evidence type="ECO:0000256" key="5">
    <source>
        <dbReference type="ARBA" id="ARBA00022555"/>
    </source>
</evidence>
<keyword evidence="9 15" id="KW-0067">ATP-binding</keyword>
<evidence type="ECO:0000256" key="10">
    <source>
        <dbReference type="ARBA" id="ARBA00022842"/>
    </source>
</evidence>
<dbReference type="SUPFAM" id="SSF50249">
    <property type="entry name" value="Nucleic acid-binding proteins"/>
    <property type="match status" value="1"/>
</dbReference>
<dbReference type="Gene3D" id="2.40.50.140">
    <property type="entry name" value="Nucleic acid-binding proteins"/>
    <property type="match status" value="1"/>
</dbReference>
<evidence type="ECO:0000256" key="11">
    <source>
        <dbReference type="ARBA" id="ARBA00022884"/>
    </source>
</evidence>
<evidence type="ECO:0000256" key="4">
    <source>
        <dbReference type="ARBA" id="ARBA00022490"/>
    </source>
</evidence>
<dbReference type="InterPro" id="IPR020825">
    <property type="entry name" value="Phe-tRNA_synthase-like_B3/B4"/>
</dbReference>
<name>A0ABT0VIB0_9LACO</name>
<dbReference type="SUPFAM" id="SSF56037">
    <property type="entry name" value="PheT/TilS domain"/>
    <property type="match status" value="1"/>
</dbReference>
<evidence type="ECO:0000256" key="6">
    <source>
        <dbReference type="ARBA" id="ARBA00022598"/>
    </source>
</evidence>
<protein>
    <recommendedName>
        <fullName evidence="15">Phenylalanine--tRNA ligase beta subunit</fullName>
        <ecNumber evidence="15">6.1.1.20</ecNumber>
    </recommendedName>
    <alternativeName>
        <fullName evidence="15">Phenylalanyl-tRNA synthetase beta subunit</fullName>
        <shortName evidence="15">PheRS</shortName>
    </alternativeName>
</protein>
<proteinExistence type="inferred from homology"/>
<dbReference type="InterPro" id="IPR002547">
    <property type="entry name" value="tRNA-bd_dom"/>
</dbReference>
<dbReference type="EC" id="6.1.1.20" evidence="15"/>
<dbReference type="Gene3D" id="3.30.56.10">
    <property type="match status" value="2"/>
</dbReference>
<evidence type="ECO:0000256" key="16">
    <source>
        <dbReference type="PROSITE-ProRule" id="PRU00209"/>
    </source>
</evidence>
<dbReference type="InterPro" id="IPR033714">
    <property type="entry name" value="tRNA_bind_bactPheRS"/>
</dbReference>
<dbReference type="PROSITE" id="PS51483">
    <property type="entry name" value="B5"/>
    <property type="match status" value="1"/>
</dbReference>
<dbReference type="CDD" id="cd00769">
    <property type="entry name" value="PheRS_beta_core"/>
    <property type="match status" value="1"/>
</dbReference>
<sequence length="807" mass="90574">MKVSLDWLKEYIDIDLKPNVLAEKIARTAVEIEEVSQSVEDMSGVVVGKVLSVEPHPDSDHMVITQIDINEDEPVQIVTGAPNVAVNQLVILAKHNAKIANGKKIKKGKLRGVTSNGMLAALQEIGFDDKIAPKDFEAGIWVFDENEQVKPGDDAFKVLGMRDWILETGITPNRADMLSMNGTAYEVGAMLKQKPRLPKVEINETSELETKNLLKISADEELAPKYMVRIVDNVEIKDSPLWLQKKLWNAGMRPINNVVDATNYAMLVFGQPLHAFDYDQIKSNELIVRLSKEAETLKTLDSIERVLRPNQDIVVTDGETPLMLAGVMGGASTEVTSESTRIILEAAVFNSHYVRATARRHDLHSEASQRFERGVNWDDTEKTLNFAAQLIAEIANGNVTKGVLTANNVIKKPVKVTVSLDRINKVLGLSLTKDNVLAIFNQLGFLTELNNNEFEVTIPNRRWDISISADLIEEVARIYGYDNIPSTLPSGRPTVGKLSYKQRVIRSSRHLLEGLGLSQAISYGLTTEDKAKMFSFNANAHVTKLNYPMTQERTTTRMSLITGLLDDIAYNNARKQFNIALYEQGRVFYRTTDDARPTEIEHIAGAISGKLSNDNWHTNQLNVDFYAIKGVVETYLKHFDFKAKISFKPTKDFLQMHPGRTAAIFIGEHFVGIVGQVHPLVAQQFKIKETYVFELDLQQLLTLKKKDREYKVISKFPSITRDIAILVDENIEHATIKHLIDKNGGKQLVDITLFDVYSGKNVLPGKKSMAYTLTYQDVNKTLIDEEVNKAFDKVVKVLINELDAEIR</sequence>
<evidence type="ECO:0000313" key="20">
    <source>
        <dbReference type="EMBL" id="MCM2437561.1"/>
    </source>
</evidence>
<comment type="subcellular location">
    <subcellularLocation>
        <location evidence="1 15">Cytoplasm</location>
    </subcellularLocation>
</comment>
<comment type="subunit">
    <text evidence="3 15">Tetramer of two alpha and two beta subunits.</text>
</comment>
<evidence type="ECO:0000256" key="1">
    <source>
        <dbReference type="ARBA" id="ARBA00004496"/>
    </source>
</evidence>
<dbReference type="PANTHER" id="PTHR10947:SF0">
    <property type="entry name" value="PHENYLALANINE--TRNA LIGASE BETA SUBUNIT"/>
    <property type="match status" value="1"/>
</dbReference>
<feature type="binding site" evidence="15">
    <location>
        <position position="474"/>
    </location>
    <ligand>
        <name>Mg(2+)</name>
        <dbReference type="ChEBI" id="CHEBI:18420"/>
        <note>shared with alpha subunit</note>
    </ligand>
</feature>
<feature type="binding site" evidence="15">
    <location>
        <position position="473"/>
    </location>
    <ligand>
        <name>Mg(2+)</name>
        <dbReference type="ChEBI" id="CHEBI:18420"/>
        <note>shared with alpha subunit</note>
    </ligand>
</feature>
<dbReference type="InterPro" id="IPR009061">
    <property type="entry name" value="DNA-bd_dom_put_sf"/>
</dbReference>
<dbReference type="PROSITE" id="PS50886">
    <property type="entry name" value="TRBD"/>
    <property type="match status" value="1"/>
</dbReference>
<evidence type="ECO:0000256" key="3">
    <source>
        <dbReference type="ARBA" id="ARBA00011209"/>
    </source>
</evidence>
<evidence type="ECO:0000259" key="19">
    <source>
        <dbReference type="PROSITE" id="PS51483"/>
    </source>
</evidence>
<dbReference type="CDD" id="cd02796">
    <property type="entry name" value="tRNA_bind_bactPheRS"/>
    <property type="match status" value="1"/>
</dbReference>
<dbReference type="HAMAP" id="MF_00283">
    <property type="entry name" value="Phe_tRNA_synth_beta1"/>
    <property type="match status" value="1"/>
</dbReference>
<dbReference type="SMART" id="SM00874">
    <property type="entry name" value="B5"/>
    <property type="match status" value="1"/>
</dbReference>
<evidence type="ECO:0000256" key="14">
    <source>
        <dbReference type="ARBA" id="ARBA00049255"/>
    </source>
</evidence>
<keyword evidence="12 15" id="KW-0648">Protein biosynthesis</keyword>
<dbReference type="InterPro" id="IPR045864">
    <property type="entry name" value="aa-tRNA-synth_II/BPL/LPL"/>
</dbReference>
<evidence type="ECO:0000259" key="17">
    <source>
        <dbReference type="PROSITE" id="PS50886"/>
    </source>
</evidence>
<keyword evidence="5 16" id="KW-0820">tRNA-binding</keyword>
<dbReference type="Gene3D" id="3.50.40.10">
    <property type="entry name" value="Phenylalanyl-trna Synthetase, Chain B, domain 3"/>
    <property type="match status" value="1"/>
</dbReference>
<dbReference type="Proteomes" id="UP001057481">
    <property type="component" value="Unassembled WGS sequence"/>
</dbReference>
<dbReference type="SMART" id="SM00896">
    <property type="entry name" value="FDX-ACB"/>
    <property type="match status" value="1"/>
</dbReference>